<dbReference type="EMBL" id="GIFC01002023">
    <property type="protein sequence ID" value="MXU84106.1"/>
    <property type="molecule type" value="Transcribed_RNA"/>
</dbReference>
<name>A0A6B0U7D1_IXORI</name>
<protein>
    <submittedName>
        <fullName evidence="1">Uncharacterized protein</fullName>
    </submittedName>
</protein>
<sequence length="79" mass="8457">MTDCRFSRAFQACAALMLAFSTAASLLSLAFSASSHMNWSSLSRASSRALYSFCTYSCIASFAASWDMTASCVYFSASA</sequence>
<reference evidence="1" key="1">
    <citation type="submission" date="2019-12" db="EMBL/GenBank/DDBJ databases">
        <title>An insight into the sialome of adult female Ixodes ricinus ticks feeding for 6 days.</title>
        <authorList>
            <person name="Perner J."/>
            <person name="Ribeiro J.M.C."/>
        </authorList>
    </citation>
    <scope>NUCLEOTIDE SEQUENCE</scope>
    <source>
        <strain evidence="1">Semi-engorged</strain>
        <tissue evidence="1">Salivary glands</tissue>
    </source>
</reference>
<proteinExistence type="predicted"/>
<organism evidence="1">
    <name type="scientific">Ixodes ricinus</name>
    <name type="common">Common tick</name>
    <name type="synonym">Acarus ricinus</name>
    <dbReference type="NCBI Taxonomy" id="34613"/>
    <lineage>
        <taxon>Eukaryota</taxon>
        <taxon>Metazoa</taxon>
        <taxon>Ecdysozoa</taxon>
        <taxon>Arthropoda</taxon>
        <taxon>Chelicerata</taxon>
        <taxon>Arachnida</taxon>
        <taxon>Acari</taxon>
        <taxon>Parasitiformes</taxon>
        <taxon>Ixodida</taxon>
        <taxon>Ixodoidea</taxon>
        <taxon>Ixodidae</taxon>
        <taxon>Ixodinae</taxon>
        <taxon>Ixodes</taxon>
    </lineage>
</organism>
<evidence type="ECO:0000313" key="1">
    <source>
        <dbReference type="EMBL" id="MXU84106.1"/>
    </source>
</evidence>
<dbReference type="AlphaFoldDB" id="A0A6B0U7D1"/>
<accession>A0A6B0U7D1</accession>